<dbReference type="AlphaFoldDB" id="A0A8S4S8P1"/>
<evidence type="ECO:0000313" key="1">
    <source>
        <dbReference type="EMBL" id="CAH2261160.1"/>
    </source>
</evidence>
<comment type="caution">
    <text evidence="1">The sequence shown here is derived from an EMBL/GenBank/DDBJ whole genome shotgun (WGS) entry which is preliminary data.</text>
</comment>
<dbReference type="EMBL" id="CAKXAJ010026185">
    <property type="protein sequence ID" value="CAH2261160.1"/>
    <property type="molecule type" value="Genomic_DNA"/>
</dbReference>
<gene>
    <name evidence="1" type="primary">jg17190</name>
    <name evidence="1" type="ORF">PAEG_LOCUS23861</name>
</gene>
<dbReference type="OrthoDB" id="6136301at2759"/>
<accession>A0A8S4S8P1</accession>
<protein>
    <submittedName>
        <fullName evidence="1">Jg17190 protein</fullName>
    </submittedName>
</protein>
<name>A0A8S4S8P1_9NEOP</name>
<organism evidence="1 2">
    <name type="scientific">Pararge aegeria aegeria</name>
    <dbReference type="NCBI Taxonomy" id="348720"/>
    <lineage>
        <taxon>Eukaryota</taxon>
        <taxon>Metazoa</taxon>
        <taxon>Ecdysozoa</taxon>
        <taxon>Arthropoda</taxon>
        <taxon>Hexapoda</taxon>
        <taxon>Insecta</taxon>
        <taxon>Pterygota</taxon>
        <taxon>Neoptera</taxon>
        <taxon>Endopterygota</taxon>
        <taxon>Lepidoptera</taxon>
        <taxon>Glossata</taxon>
        <taxon>Ditrysia</taxon>
        <taxon>Papilionoidea</taxon>
        <taxon>Nymphalidae</taxon>
        <taxon>Satyrinae</taxon>
        <taxon>Satyrini</taxon>
        <taxon>Parargina</taxon>
        <taxon>Pararge</taxon>
    </lineage>
</organism>
<evidence type="ECO:0000313" key="2">
    <source>
        <dbReference type="Proteomes" id="UP000838756"/>
    </source>
</evidence>
<sequence>MNTEMAKTLRGAVIKFYKIKYFHDFTNYVITLQEMIDITEHCLADPAERVARLRSDFRFLVHNFQDVRHFRTVDTCRLQLPDEVAAAHCILHQAVLFNETMQESLLSIVEIKTLQHARKMNSSLYEVQRCLNSFVPNFFEQLLVDAYTGKRENINNLFVHYLEE</sequence>
<reference evidence="1" key="1">
    <citation type="submission" date="2022-03" db="EMBL/GenBank/DDBJ databases">
        <authorList>
            <person name="Lindestad O."/>
        </authorList>
    </citation>
    <scope>NUCLEOTIDE SEQUENCE</scope>
</reference>
<dbReference type="Proteomes" id="UP000838756">
    <property type="component" value="Unassembled WGS sequence"/>
</dbReference>
<keyword evidence="2" id="KW-1185">Reference proteome</keyword>
<proteinExistence type="predicted"/>